<dbReference type="Pfam" id="PF00024">
    <property type="entry name" value="PAN_1"/>
    <property type="match status" value="1"/>
</dbReference>
<dbReference type="Gene3D" id="3.50.4.10">
    <property type="entry name" value="Hepatocyte Growth Factor"/>
    <property type="match status" value="1"/>
</dbReference>
<dbReference type="SMART" id="SM00473">
    <property type="entry name" value="PAN_AP"/>
    <property type="match status" value="1"/>
</dbReference>
<evidence type="ECO:0000259" key="2">
    <source>
        <dbReference type="PROSITE" id="PS50041"/>
    </source>
</evidence>
<keyword evidence="1" id="KW-0472">Membrane</keyword>
<feature type="transmembrane region" description="Helical" evidence="1">
    <location>
        <begin position="285"/>
        <end position="312"/>
    </location>
</feature>
<name>A0AAV2GYQ7_LYMST</name>
<dbReference type="InterPro" id="IPR003609">
    <property type="entry name" value="Pan_app"/>
</dbReference>
<gene>
    <name evidence="4" type="ORF">GSLYS_00000447001</name>
</gene>
<dbReference type="EMBL" id="CAXITT010000003">
    <property type="protein sequence ID" value="CAL1526270.1"/>
    <property type="molecule type" value="Genomic_DNA"/>
</dbReference>
<evidence type="ECO:0008006" key="6">
    <source>
        <dbReference type="Google" id="ProtNLM"/>
    </source>
</evidence>
<feature type="domain" description="Apple" evidence="3">
    <location>
        <begin position="102"/>
        <end position="180"/>
    </location>
</feature>
<dbReference type="Proteomes" id="UP001497497">
    <property type="component" value="Unassembled WGS sequence"/>
</dbReference>
<proteinExistence type="predicted"/>
<dbReference type="InterPro" id="IPR016186">
    <property type="entry name" value="C-type_lectin-like/link_sf"/>
</dbReference>
<protein>
    <recommendedName>
        <fullName evidence="6">C-type lectin domain-containing protein</fullName>
    </recommendedName>
</protein>
<dbReference type="PROSITE" id="PS50948">
    <property type="entry name" value="PAN"/>
    <property type="match status" value="1"/>
</dbReference>
<dbReference type="CDD" id="cd00037">
    <property type="entry name" value="CLECT"/>
    <property type="match status" value="1"/>
</dbReference>
<keyword evidence="1" id="KW-1133">Transmembrane helix</keyword>
<dbReference type="Pfam" id="PF00059">
    <property type="entry name" value="Lectin_C"/>
    <property type="match status" value="1"/>
</dbReference>
<organism evidence="4 5">
    <name type="scientific">Lymnaea stagnalis</name>
    <name type="common">Great pond snail</name>
    <name type="synonym">Helix stagnalis</name>
    <dbReference type="NCBI Taxonomy" id="6523"/>
    <lineage>
        <taxon>Eukaryota</taxon>
        <taxon>Metazoa</taxon>
        <taxon>Spiralia</taxon>
        <taxon>Lophotrochozoa</taxon>
        <taxon>Mollusca</taxon>
        <taxon>Gastropoda</taxon>
        <taxon>Heterobranchia</taxon>
        <taxon>Euthyneura</taxon>
        <taxon>Panpulmonata</taxon>
        <taxon>Hygrophila</taxon>
        <taxon>Lymnaeoidea</taxon>
        <taxon>Lymnaeidae</taxon>
        <taxon>Lymnaea</taxon>
    </lineage>
</organism>
<dbReference type="InterPro" id="IPR016187">
    <property type="entry name" value="CTDL_fold"/>
</dbReference>
<dbReference type="AlphaFoldDB" id="A0AAV2GYQ7"/>
<dbReference type="SUPFAM" id="SSF56436">
    <property type="entry name" value="C-type lectin-like"/>
    <property type="match status" value="1"/>
</dbReference>
<reference evidence="4 5" key="1">
    <citation type="submission" date="2024-04" db="EMBL/GenBank/DDBJ databases">
        <authorList>
            <consortium name="Genoscope - CEA"/>
            <person name="William W."/>
        </authorList>
    </citation>
    <scope>NUCLEOTIDE SEQUENCE [LARGE SCALE GENOMIC DNA]</scope>
</reference>
<accession>A0AAV2GYQ7</accession>
<sequence>MIACEELNGTLGTMYDSSTIRELMYQRKGQAWTGLTINTSDDKEVLQWLSPNSATYTNWVGGVVYEGVMCTTVDMTAPFMWHLNNCSALFPFICEVDTEQPCDFVRTVDSSMTSLNTVYLPDQELSQCWTRCQDNTDLVCRSFGYNPGRSFCEFSASNRWLAPSLFTMNDVEWDYYNKNCFHGLVIEENKELTTSSPNANTTLSATYDTTANATLDTSTESRNPKSDYTVIGDFLCRPVVEIAALVNESTEVREDVKELQDIAIKSKERTRYLSKTSTKDDRASAAYIGSITLIIVASVLAAVVVFDVVTFSRYCKKCWRPRAKNAQIPEIQPNVIYGVRPRPLAERLGKGQATPEVNHISSGAITLVDDDEMVVGPLYLSHHESAQHKLSDLSVYNQYEQSEAHLPHETFRRKFLRTSALLKFIRPPPHSKYMVETEPEDKEQTFLDAILAQTEPSNICEKYELAYGYDFYQ</sequence>
<comment type="caution">
    <text evidence="4">The sequence shown here is derived from an EMBL/GenBank/DDBJ whole genome shotgun (WGS) entry which is preliminary data.</text>
</comment>
<dbReference type="SUPFAM" id="SSF57414">
    <property type="entry name" value="Hairpin loop containing domain-like"/>
    <property type="match status" value="1"/>
</dbReference>
<feature type="domain" description="C-type lectin" evidence="2">
    <location>
        <begin position="1"/>
        <end position="95"/>
    </location>
</feature>
<dbReference type="Gene3D" id="3.10.100.10">
    <property type="entry name" value="Mannose-Binding Protein A, subunit A"/>
    <property type="match status" value="1"/>
</dbReference>
<keyword evidence="5" id="KW-1185">Reference proteome</keyword>
<dbReference type="PROSITE" id="PS50041">
    <property type="entry name" value="C_TYPE_LECTIN_2"/>
    <property type="match status" value="1"/>
</dbReference>
<evidence type="ECO:0000259" key="3">
    <source>
        <dbReference type="PROSITE" id="PS50948"/>
    </source>
</evidence>
<evidence type="ECO:0000313" key="5">
    <source>
        <dbReference type="Proteomes" id="UP001497497"/>
    </source>
</evidence>
<dbReference type="InterPro" id="IPR001304">
    <property type="entry name" value="C-type_lectin-like"/>
</dbReference>
<evidence type="ECO:0000256" key="1">
    <source>
        <dbReference type="SAM" id="Phobius"/>
    </source>
</evidence>
<keyword evidence="1" id="KW-0812">Transmembrane</keyword>
<evidence type="ECO:0000313" key="4">
    <source>
        <dbReference type="EMBL" id="CAL1526270.1"/>
    </source>
</evidence>